<feature type="compositionally biased region" description="Polar residues" evidence="1">
    <location>
        <begin position="124"/>
        <end position="135"/>
    </location>
</feature>
<gene>
    <name evidence="3" type="ORF">J0A68_19300</name>
</gene>
<keyword evidence="2" id="KW-0732">Signal</keyword>
<dbReference type="EMBL" id="JAFKCT010000010">
    <property type="protein sequence ID" value="MBN7813110.1"/>
    <property type="molecule type" value="Genomic_DNA"/>
</dbReference>
<organism evidence="3 4">
    <name type="scientific">Algoriphagus oliviformis</name>
    <dbReference type="NCBI Taxonomy" id="2811231"/>
    <lineage>
        <taxon>Bacteria</taxon>
        <taxon>Pseudomonadati</taxon>
        <taxon>Bacteroidota</taxon>
        <taxon>Cytophagia</taxon>
        <taxon>Cytophagales</taxon>
        <taxon>Cyclobacteriaceae</taxon>
        <taxon>Algoriphagus</taxon>
    </lineage>
</organism>
<accession>A0ABS3C7L7</accession>
<sequence length="515" mass="57892">MKTCFSLVLSLMSLCVLAQTKTKVVNSGSAYLDYSVSNNKLEVFVIDQKNQSPDDYALVSDKMILMLNKRQEFNFYLKWINPLKYKVTWFDSVSVDESYSQMDQFVSSIKMILNLGTSAGTKSLTGTNDANVNNESSKDSQKGAGDASGQIIKLEIPSQQLMSPDIQDFYLYLSLLNSEDLVNSDRKAINDMRKRIEKFDNENFADFKEWYTKSFSTLIGLESAESAKMALTSIKGELLNKEGKLSQRPLSISKFDGEFAGINLENKNIEYLMKSKLKNAVADAEERVSTERDLKDKLKPLVAILDKSLSEPSGNVNFVSSEYFRTKSISFDMGQQVNARVAVKEYSFDQKALTFSPLEGDFSKEFVLRKYNFIYPTFSTGIFYSDTEIVTFGLSNSDSSNEFVVNQDTLQKNTAITAAFANFNFDLNSDFFHPFFQVGIDPTKIRPFLLLGGGIFIPASKFAISGGAVFTWEQSLEDLKVGDTVKSTTDLQNDIKYGVFDVGVKGWYLGVQYQF</sequence>
<protein>
    <submittedName>
        <fullName evidence="3">Uncharacterized protein</fullName>
    </submittedName>
</protein>
<evidence type="ECO:0000256" key="2">
    <source>
        <dbReference type="SAM" id="SignalP"/>
    </source>
</evidence>
<dbReference type="RefSeq" id="WP_206579887.1">
    <property type="nucleotide sequence ID" value="NZ_JAFKCT010000010.1"/>
</dbReference>
<keyword evidence="4" id="KW-1185">Reference proteome</keyword>
<evidence type="ECO:0000313" key="4">
    <source>
        <dbReference type="Proteomes" id="UP000664317"/>
    </source>
</evidence>
<evidence type="ECO:0000313" key="3">
    <source>
        <dbReference type="EMBL" id="MBN7813110.1"/>
    </source>
</evidence>
<feature type="region of interest" description="Disordered" evidence="1">
    <location>
        <begin position="124"/>
        <end position="145"/>
    </location>
</feature>
<reference evidence="3 4" key="1">
    <citation type="submission" date="2021-03" db="EMBL/GenBank/DDBJ databases">
        <title>novel species isolated from a fishpond in China.</title>
        <authorList>
            <person name="Lu H."/>
            <person name="Cai Z."/>
        </authorList>
    </citation>
    <scope>NUCLEOTIDE SEQUENCE [LARGE SCALE GENOMIC DNA]</scope>
    <source>
        <strain evidence="3 4">H41</strain>
    </source>
</reference>
<comment type="caution">
    <text evidence="3">The sequence shown here is derived from an EMBL/GenBank/DDBJ whole genome shotgun (WGS) entry which is preliminary data.</text>
</comment>
<proteinExistence type="predicted"/>
<name>A0ABS3C7L7_9BACT</name>
<feature type="signal peptide" evidence="2">
    <location>
        <begin position="1"/>
        <end position="18"/>
    </location>
</feature>
<dbReference type="Proteomes" id="UP000664317">
    <property type="component" value="Unassembled WGS sequence"/>
</dbReference>
<feature type="chain" id="PRO_5045363226" evidence="2">
    <location>
        <begin position="19"/>
        <end position="515"/>
    </location>
</feature>
<evidence type="ECO:0000256" key="1">
    <source>
        <dbReference type="SAM" id="MobiDB-lite"/>
    </source>
</evidence>